<accession>A0AAN6IRL8</accession>
<evidence type="ECO:0000313" key="2">
    <source>
        <dbReference type="EMBL" id="KAJ8987990.1"/>
    </source>
</evidence>
<evidence type="ECO:0000313" key="3">
    <source>
        <dbReference type="Proteomes" id="UP001161757"/>
    </source>
</evidence>
<dbReference type="EMBL" id="JAJGCB010000021">
    <property type="protein sequence ID" value="KAJ8987990.1"/>
    <property type="molecule type" value="Genomic_DNA"/>
</dbReference>
<organism evidence="2 3">
    <name type="scientific">Exophiala dermatitidis</name>
    <name type="common">Black yeast-like fungus</name>
    <name type="synonym">Wangiella dermatitidis</name>
    <dbReference type="NCBI Taxonomy" id="5970"/>
    <lineage>
        <taxon>Eukaryota</taxon>
        <taxon>Fungi</taxon>
        <taxon>Dikarya</taxon>
        <taxon>Ascomycota</taxon>
        <taxon>Pezizomycotina</taxon>
        <taxon>Eurotiomycetes</taxon>
        <taxon>Chaetothyriomycetidae</taxon>
        <taxon>Chaetothyriales</taxon>
        <taxon>Herpotrichiellaceae</taxon>
        <taxon>Exophiala</taxon>
    </lineage>
</organism>
<dbReference type="Proteomes" id="UP001161757">
    <property type="component" value="Unassembled WGS sequence"/>
</dbReference>
<feature type="region of interest" description="Disordered" evidence="1">
    <location>
        <begin position="201"/>
        <end position="223"/>
    </location>
</feature>
<protein>
    <submittedName>
        <fullName evidence="2">Uncharacterized protein</fullName>
    </submittedName>
</protein>
<sequence>MFLYFLIIAYVLFPRQYPSLLGLRVRNMEAITEKTMNSLFGPTMTRVRSPPSGFKGDPELGVAFYYCSEKPCDSIWGVYWKDFGEQPRELMTLPQHQALATAEVCTKCAWYVHMQKTLENVSQNIAKATPALYKTGEFLTDDEIDRIYLKKLGEYEAKKKSGVVDYFPFSGFWDGPMEDQYRRAWVPQSRKHLRKPVPLGNRKWAAEDKGGKGSTDTELEPELDEDWDVIEHREAEETWQVL</sequence>
<dbReference type="AlphaFoldDB" id="A0AAN6IRL8"/>
<evidence type="ECO:0000256" key="1">
    <source>
        <dbReference type="SAM" id="MobiDB-lite"/>
    </source>
</evidence>
<comment type="caution">
    <text evidence="2">The sequence shown here is derived from an EMBL/GenBank/DDBJ whole genome shotgun (WGS) entry which is preliminary data.</text>
</comment>
<reference evidence="2" key="1">
    <citation type="submission" date="2023-01" db="EMBL/GenBank/DDBJ databases">
        <title>Exophiala dermititidis isolated from Cystic Fibrosis Patient.</title>
        <authorList>
            <person name="Kurbessoian T."/>
            <person name="Crocker A."/>
            <person name="Murante D."/>
            <person name="Hogan D.A."/>
            <person name="Stajich J.E."/>
        </authorList>
    </citation>
    <scope>NUCLEOTIDE SEQUENCE</scope>
    <source>
        <strain evidence="2">Ex8</strain>
    </source>
</reference>
<name>A0AAN6IRL8_EXODE</name>
<proteinExistence type="predicted"/>
<gene>
    <name evidence="2" type="ORF">HRR80_008072</name>
</gene>